<evidence type="ECO:0000313" key="1">
    <source>
        <dbReference type="EMBL" id="MXO99131.1"/>
    </source>
</evidence>
<comment type="caution">
    <text evidence="1">The sequence shown here is derived from an EMBL/GenBank/DDBJ whole genome shotgun (WGS) entry which is preliminary data.</text>
</comment>
<evidence type="ECO:0000313" key="2">
    <source>
        <dbReference type="Proteomes" id="UP000469430"/>
    </source>
</evidence>
<organism evidence="1 2">
    <name type="scientific">Croceibacterium xixiisoli</name>
    <dbReference type="NCBI Taxonomy" id="1476466"/>
    <lineage>
        <taxon>Bacteria</taxon>
        <taxon>Pseudomonadati</taxon>
        <taxon>Pseudomonadota</taxon>
        <taxon>Alphaproteobacteria</taxon>
        <taxon>Sphingomonadales</taxon>
        <taxon>Erythrobacteraceae</taxon>
        <taxon>Croceibacterium</taxon>
    </lineage>
</organism>
<keyword evidence="2" id="KW-1185">Reference proteome</keyword>
<dbReference type="RefSeq" id="WP_161390708.1">
    <property type="nucleotide sequence ID" value="NZ_JBHSCP010000001.1"/>
</dbReference>
<dbReference type="Pfam" id="PF10082">
    <property type="entry name" value="BBP2_2"/>
    <property type="match status" value="1"/>
</dbReference>
<proteinExistence type="predicted"/>
<dbReference type="OrthoDB" id="7398962at2"/>
<sequence>MIFFFLAPDLAQTTGRYMNAFCARMRVANAWRESAALAAIAGSLWAPAVSAQDNDSLLIQPVVPPGFGAGRDVPVREQPRKDYDAVGMAIGSFRLFPRVSTGAEFSSNAYQNASNTVAAPVITAVPSLDLRSNWNRHDLRLHADGSFYKYIGEGNRDEANWLLSASSRFDATKELSFNSTTSIAQITVNRFSGDVFTELASVSSYRRNYTLLGARYAAGRAQITLNAEHLDLHFNPLKLLNGSELSQEANDRSVTRLNGQIEYAFSPSVAVFSQISGSKIEFDTPVGTSIARANSNGVRVLAGTRVDFVGLARATIAAGYTLRDYDDNNSSRVDGLSAEMEVLVFPSALTTLTFRATRRLADSRIIDGLPFFVTDYSAGIDHAVRRNLLLEASVRAFYQNYVSSSLRARSFIANTGVTYLVSPKLEFGGFLNYSQRVPDRSSTERRYSEIRTGVEVTFKR</sequence>
<protein>
    <submittedName>
        <fullName evidence="1">Outer membrane beta-barrel protein</fullName>
    </submittedName>
</protein>
<name>A0A6I4TVB4_9SPHN</name>
<accession>A0A6I4TVB4</accession>
<reference evidence="1 2" key="1">
    <citation type="submission" date="2019-12" db="EMBL/GenBank/DDBJ databases">
        <title>Genomic-based taxomic classification of the family Erythrobacteraceae.</title>
        <authorList>
            <person name="Xu L."/>
        </authorList>
    </citation>
    <scope>NUCLEOTIDE SEQUENCE [LARGE SCALE GENOMIC DNA]</scope>
    <source>
        <strain evidence="1 2">S36</strain>
    </source>
</reference>
<gene>
    <name evidence="1" type="ORF">GRI97_09030</name>
</gene>
<dbReference type="Proteomes" id="UP000469430">
    <property type="component" value="Unassembled WGS sequence"/>
</dbReference>
<dbReference type="AlphaFoldDB" id="A0A6I4TVB4"/>
<dbReference type="EMBL" id="WTYJ01000001">
    <property type="protein sequence ID" value="MXO99131.1"/>
    <property type="molecule type" value="Genomic_DNA"/>
</dbReference>
<dbReference type="InterPro" id="IPR018759">
    <property type="entry name" value="BBP2_2"/>
</dbReference>